<feature type="signal peptide" evidence="7">
    <location>
        <begin position="1"/>
        <end position="19"/>
    </location>
</feature>
<feature type="chain" id="PRO_5034575625" description="Mid2 domain-containing protein" evidence="7">
    <location>
        <begin position="20"/>
        <end position="267"/>
    </location>
</feature>
<comment type="subcellular location">
    <subcellularLocation>
        <location evidence="1">Membrane</location>
        <topology evidence="1">Single-pass membrane protein</topology>
    </subcellularLocation>
</comment>
<evidence type="ECO:0000256" key="2">
    <source>
        <dbReference type="ARBA" id="ARBA00022692"/>
    </source>
</evidence>
<keyword evidence="3 6" id="KW-1133">Transmembrane helix</keyword>
<evidence type="ECO:0000256" key="7">
    <source>
        <dbReference type="SAM" id="SignalP"/>
    </source>
</evidence>
<evidence type="ECO:0008006" key="10">
    <source>
        <dbReference type="Google" id="ProtNLM"/>
    </source>
</evidence>
<dbReference type="Proteomes" id="UP000663853">
    <property type="component" value="Unassembled WGS sequence"/>
</dbReference>
<accession>A0A8H3CBJ5</accession>
<feature type="compositionally biased region" description="Polar residues" evidence="5">
    <location>
        <begin position="254"/>
        <end position="267"/>
    </location>
</feature>
<evidence type="ECO:0000256" key="4">
    <source>
        <dbReference type="ARBA" id="ARBA00023136"/>
    </source>
</evidence>
<comment type="caution">
    <text evidence="8">The sequence shown here is derived from an EMBL/GenBank/DDBJ whole genome shotgun (WGS) entry which is preliminary data.</text>
</comment>
<organism evidence="8 9">
    <name type="scientific">Rhizoctonia solani</name>
    <dbReference type="NCBI Taxonomy" id="456999"/>
    <lineage>
        <taxon>Eukaryota</taxon>
        <taxon>Fungi</taxon>
        <taxon>Dikarya</taxon>
        <taxon>Basidiomycota</taxon>
        <taxon>Agaricomycotina</taxon>
        <taxon>Agaricomycetes</taxon>
        <taxon>Cantharellales</taxon>
        <taxon>Ceratobasidiaceae</taxon>
        <taxon>Rhizoctonia</taxon>
    </lineage>
</organism>
<dbReference type="GO" id="GO:0016020">
    <property type="term" value="C:membrane"/>
    <property type="evidence" value="ECO:0007669"/>
    <property type="project" value="UniProtKB-SubCell"/>
</dbReference>
<feature type="compositionally biased region" description="Polar residues" evidence="5">
    <location>
        <begin position="149"/>
        <end position="159"/>
    </location>
</feature>
<dbReference type="AlphaFoldDB" id="A0A8H3CBJ5"/>
<dbReference type="EMBL" id="CAJMXA010002395">
    <property type="protein sequence ID" value="CAE6480231.1"/>
    <property type="molecule type" value="Genomic_DNA"/>
</dbReference>
<dbReference type="InterPro" id="IPR051694">
    <property type="entry name" value="Immunoregulatory_rcpt-like"/>
</dbReference>
<evidence type="ECO:0000256" key="1">
    <source>
        <dbReference type="ARBA" id="ARBA00004167"/>
    </source>
</evidence>
<reference evidence="8" key="1">
    <citation type="submission" date="2021-01" db="EMBL/GenBank/DDBJ databases">
        <authorList>
            <person name="Kaushik A."/>
        </authorList>
    </citation>
    <scope>NUCLEOTIDE SEQUENCE</scope>
    <source>
        <strain evidence="8">AG6-10EEA</strain>
    </source>
</reference>
<feature type="region of interest" description="Disordered" evidence="5">
    <location>
        <begin position="134"/>
        <end position="159"/>
    </location>
</feature>
<sequence>MLWFLHLLNAAVYASVATSAALDSRQIQWPPLPNNLTADVLQVAFAISPPCAANNTMCQQLTTVVIPRCERLRGDPGCWCGNHDPVHYCAICMSSPADNQTTPDQTQSATAGHAAFHVACNAYEELINGTASTTSTSSMFSTTSQTPTATAVSSNSGENKTPVGAIVGGVVGGVVGLAFVVGIIYLLAIVLKKPDRRSDDPSNFSYRSSEHKSPNLYANPYPQLSAPYPGPAPGHVSPHNSTYVPGPEPMNPMPISQSQPPVQPTQN</sequence>
<feature type="transmembrane region" description="Helical" evidence="6">
    <location>
        <begin position="163"/>
        <end position="188"/>
    </location>
</feature>
<evidence type="ECO:0000313" key="8">
    <source>
        <dbReference type="EMBL" id="CAE6480231.1"/>
    </source>
</evidence>
<keyword evidence="4 6" id="KW-0472">Membrane</keyword>
<feature type="region of interest" description="Disordered" evidence="5">
    <location>
        <begin position="195"/>
        <end position="267"/>
    </location>
</feature>
<dbReference type="PANTHER" id="PTHR15549:SF26">
    <property type="entry name" value="AXIAL BUDDING PATTERN PROTEIN 2-RELATED"/>
    <property type="match status" value="1"/>
</dbReference>
<keyword evidence="2 6" id="KW-0812">Transmembrane</keyword>
<proteinExistence type="predicted"/>
<evidence type="ECO:0000256" key="6">
    <source>
        <dbReference type="SAM" id="Phobius"/>
    </source>
</evidence>
<gene>
    <name evidence="8" type="ORF">RDB_LOCUS87561</name>
</gene>
<name>A0A8H3CBJ5_9AGAM</name>
<evidence type="ECO:0000256" key="5">
    <source>
        <dbReference type="SAM" id="MobiDB-lite"/>
    </source>
</evidence>
<dbReference type="PANTHER" id="PTHR15549">
    <property type="entry name" value="PAIRED IMMUNOGLOBULIN-LIKE TYPE 2 RECEPTOR"/>
    <property type="match status" value="1"/>
</dbReference>
<keyword evidence="7" id="KW-0732">Signal</keyword>
<evidence type="ECO:0000256" key="3">
    <source>
        <dbReference type="ARBA" id="ARBA00022989"/>
    </source>
</evidence>
<feature type="compositionally biased region" description="Low complexity" evidence="5">
    <location>
        <begin position="134"/>
        <end position="148"/>
    </location>
</feature>
<evidence type="ECO:0000313" key="9">
    <source>
        <dbReference type="Proteomes" id="UP000663853"/>
    </source>
</evidence>
<protein>
    <recommendedName>
        <fullName evidence="10">Mid2 domain-containing protein</fullName>
    </recommendedName>
</protein>
<dbReference type="GO" id="GO:0071944">
    <property type="term" value="C:cell periphery"/>
    <property type="evidence" value="ECO:0007669"/>
    <property type="project" value="UniProtKB-ARBA"/>
</dbReference>